<dbReference type="InterPro" id="IPR001206">
    <property type="entry name" value="Diacylglycerol_kinase_cat_dom"/>
</dbReference>
<keyword evidence="4" id="KW-0547">Nucleotide-binding</keyword>
<dbReference type="Gene3D" id="2.60.200.40">
    <property type="match status" value="1"/>
</dbReference>
<name>A0A3P1SCV2_9ACTO</name>
<dbReference type="InterPro" id="IPR017438">
    <property type="entry name" value="ATP-NAD_kinase_N"/>
</dbReference>
<evidence type="ECO:0000256" key="3">
    <source>
        <dbReference type="ARBA" id="ARBA00022679"/>
    </source>
</evidence>
<dbReference type="InterPro" id="IPR016064">
    <property type="entry name" value="NAD/diacylglycerol_kinase_sf"/>
</dbReference>
<evidence type="ECO:0000313" key="11">
    <source>
        <dbReference type="Proteomes" id="UP000280444"/>
    </source>
</evidence>
<dbReference type="PANTHER" id="PTHR12358">
    <property type="entry name" value="SPHINGOSINE KINASE"/>
    <property type="match status" value="1"/>
</dbReference>
<keyword evidence="3" id="KW-0808">Transferase</keyword>
<keyword evidence="5 10" id="KW-0418">Kinase</keyword>
<accession>A0A3P1SCV2</accession>
<keyword evidence="6" id="KW-0067">ATP-binding</keyword>
<dbReference type="PROSITE" id="PS50146">
    <property type="entry name" value="DAGK"/>
    <property type="match status" value="1"/>
</dbReference>
<organism evidence="10 11">
    <name type="scientific">Schaalia canis</name>
    <dbReference type="NCBI Taxonomy" id="100469"/>
    <lineage>
        <taxon>Bacteria</taxon>
        <taxon>Bacillati</taxon>
        <taxon>Actinomycetota</taxon>
        <taxon>Actinomycetes</taxon>
        <taxon>Actinomycetales</taxon>
        <taxon>Actinomycetaceae</taxon>
        <taxon>Schaalia</taxon>
    </lineage>
</organism>
<comment type="cofactor">
    <cofactor evidence="1">
        <name>Mg(2+)</name>
        <dbReference type="ChEBI" id="CHEBI:18420"/>
    </cofactor>
</comment>
<keyword evidence="7" id="KW-0443">Lipid metabolism</keyword>
<evidence type="ECO:0000259" key="9">
    <source>
        <dbReference type="PROSITE" id="PS50146"/>
    </source>
</evidence>
<keyword evidence="8" id="KW-1208">Phospholipid metabolism</keyword>
<reference evidence="10 11" key="1">
    <citation type="submission" date="2018-11" db="EMBL/GenBank/DDBJ databases">
        <title>Genomes From Bacteria Associated with the Canine Oral Cavity: a Test Case for Automated Genome-Based Taxonomic Assignment.</title>
        <authorList>
            <person name="Coil D.A."/>
            <person name="Jospin G."/>
            <person name="Darling A.E."/>
            <person name="Wallis C."/>
            <person name="Davis I.J."/>
            <person name="Harris S."/>
            <person name="Eisen J.A."/>
            <person name="Holcombe L.J."/>
            <person name="O'Flynn C."/>
        </authorList>
    </citation>
    <scope>NUCLEOTIDE SEQUENCE [LARGE SCALE GENOMIC DNA]</scope>
    <source>
        <strain evidence="10 11">OH770</strain>
    </source>
</reference>
<evidence type="ECO:0000256" key="5">
    <source>
        <dbReference type="ARBA" id="ARBA00022777"/>
    </source>
</evidence>
<dbReference type="GO" id="GO:0005524">
    <property type="term" value="F:ATP binding"/>
    <property type="evidence" value="ECO:0007669"/>
    <property type="project" value="UniProtKB-KW"/>
</dbReference>
<comment type="similarity">
    <text evidence="2">Belongs to the diacylglycerol/lipid kinase family.</text>
</comment>
<evidence type="ECO:0000256" key="8">
    <source>
        <dbReference type="ARBA" id="ARBA00023264"/>
    </source>
</evidence>
<evidence type="ECO:0000256" key="2">
    <source>
        <dbReference type="ARBA" id="ARBA00005983"/>
    </source>
</evidence>
<proteinExistence type="inferred from homology"/>
<dbReference type="AlphaFoldDB" id="A0A3P1SCV2"/>
<comment type="caution">
    <text evidence="10">The sequence shown here is derived from an EMBL/GenBank/DDBJ whole genome shotgun (WGS) entry which is preliminary data.</text>
</comment>
<dbReference type="Proteomes" id="UP000280444">
    <property type="component" value="Unassembled WGS sequence"/>
</dbReference>
<dbReference type="EMBL" id="RQZF01000011">
    <property type="protein sequence ID" value="RRC94730.1"/>
    <property type="molecule type" value="Genomic_DNA"/>
</dbReference>
<keyword evidence="11" id="KW-1185">Reference proteome</keyword>
<dbReference type="InterPro" id="IPR050187">
    <property type="entry name" value="Lipid_Phosphate_FormReg"/>
</dbReference>
<protein>
    <submittedName>
        <fullName evidence="10">Diacylglycerol kinase</fullName>
    </submittedName>
</protein>
<dbReference type="PANTHER" id="PTHR12358:SF54">
    <property type="entry name" value="SPHINGOSINE KINASE RELATED PROTEIN"/>
    <property type="match status" value="1"/>
</dbReference>
<sequence>MHLLVSSMSARGRAIEVGPAVVRILRAGGWKVTVSVTTPEDTPQKIAAASRSPFVAALGGDGYLSAVAQGVHDTDAVFIPMPGGRGNDLCRALGVSHDPYARAREVAAFGVHNGDSSDIEPHIRDIDGIWVRDDEGQDRLVLGIVAVGYEARANEMANASWFRSGPMAYAYGAFAAFATYTEGPFRAVIDGEERDLTGWVASVSNSGCAGGGIRMVPTSDLEDGQLELFHIGRASKRTALAALTQIVAKRNADHPLVNIEPVREVYFNEPVGAKAWADGDPVATIPCTMRIAPSVVRVLA</sequence>
<dbReference type="OrthoDB" id="142078at2"/>
<dbReference type="Gene3D" id="3.40.50.10330">
    <property type="entry name" value="Probable inorganic polyphosphate/atp-NAD kinase, domain 1"/>
    <property type="match status" value="1"/>
</dbReference>
<evidence type="ECO:0000256" key="4">
    <source>
        <dbReference type="ARBA" id="ARBA00022741"/>
    </source>
</evidence>
<evidence type="ECO:0000256" key="1">
    <source>
        <dbReference type="ARBA" id="ARBA00001946"/>
    </source>
</evidence>
<keyword evidence="7" id="KW-0594">Phospholipid biosynthesis</keyword>
<dbReference type="Pfam" id="PF19279">
    <property type="entry name" value="YegS_C"/>
    <property type="match status" value="1"/>
</dbReference>
<dbReference type="InterPro" id="IPR045540">
    <property type="entry name" value="YegS/DAGK_C"/>
</dbReference>
<feature type="domain" description="DAGKc" evidence="9">
    <location>
        <begin position="1"/>
        <end position="122"/>
    </location>
</feature>
<dbReference type="SUPFAM" id="SSF111331">
    <property type="entry name" value="NAD kinase/diacylglycerol kinase-like"/>
    <property type="match status" value="1"/>
</dbReference>
<dbReference type="GO" id="GO:0016301">
    <property type="term" value="F:kinase activity"/>
    <property type="evidence" value="ECO:0007669"/>
    <property type="project" value="UniProtKB-KW"/>
</dbReference>
<gene>
    <name evidence="10" type="ORF">EII11_09145</name>
</gene>
<dbReference type="GO" id="GO:0008654">
    <property type="term" value="P:phospholipid biosynthetic process"/>
    <property type="evidence" value="ECO:0007669"/>
    <property type="project" value="UniProtKB-KW"/>
</dbReference>
<evidence type="ECO:0000256" key="6">
    <source>
        <dbReference type="ARBA" id="ARBA00022840"/>
    </source>
</evidence>
<keyword evidence="7" id="KW-0444">Lipid biosynthesis</keyword>
<evidence type="ECO:0000313" key="10">
    <source>
        <dbReference type="EMBL" id="RRC94730.1"/>
    </source>
</evidence>
<evidence type="ECO:0000256" key="7">
    <source>
        <dbReference type="ARBA" id="ARBA00023209"/>
    </source>
</evidence>
<dbReference type="Pfam" id="PF00781">
    <property type="entry name" value="DAGK_cat"/>
    <property type="match status" value="1"/>
</dbReference>